<accession>A0A9D2VXR1</accession>
<reference evidence="10" key="1">
    <citation type="journal article" date="2021" name="PeerJ">
        <title>Extensive microbial diversity within the chicken gut microbiome revealed by metagenomics and culture.</title>
        <authorList>
            <person name="Gilroy R."/>
            <person name="Ravi A."/>
            <person name="Getino M."/>
            <person name="Pursley I."/>
            <person name="Horton D.L."/>
            <person name="Alikhan N.F."/>
            <person name="Baker D."/>
            <person name="Gharbi K."/>
            <person name="Hall N."/>
            <person name="Watson M."/>
            <person name="Adriaenssens E.M."/>
            <person name="Foster-Nyarko E."/>
            <person name="Jarju S."/>
            <person name="Secka A."/>
            <person name="Antonio M."/>
            <person name="Oren A."/>
            <person name="Chaudhuri R.R."/>
            <person name="La Ragione R."/>
            <person name="Hildebrand F."/>
            <person name="Pallen M.J."/>
        </authorList>
    </citation>
    <scope>NUCLEOTIDE SEQUENCE</scope>
    <source>
        <strain evidence="10">USAMLcec4-12693</strain>
    </source>
</reference>
<evidence type="ECO:0000256" key="2">
    <source>
        <dbReference type="ARBA" id="ARBA00009152"/>
    </source>
</evidence>
<dbReference type="PANTHER" id="PTHR21039:SF0">
    <property type="entry name" value="HISTIDINOL-PHOSPHATASE"/>
    <property type="match status" value="1"/>
</dbReference>
<evidence type="ECO:0000313" key="10">
    <source>
        <dbReference type="EMBL" id="HJH49673.1"/>
    </source>
</evidence>
<sequence>MRADVHMHTNFSHDSKSSPEEMIQGAIEKGLEVICFTDHFDKDNMSWGLEDIFDPEAYFQAMIPLREKYRGRIDVRIGVELGMQPHLAEFYNQFVRRYPFDFVIGSLHSIMGKDVVYGMQHDEDFQRRPDEEIYRIALEEMLEDVKSHEEFDVLGHLDYVVRYGKEREKQYSYKKYADLIDEILRTVIAKGKGIELNMAGLKYGLPFAHPHPDVLKRYKELGGEIITVGADGHKPEHIAYDYEKVSEILKSCGFRYYTEFSERKPVFLELP</sequence>
<evidence type="ECO:0000256" key="3">
    <source>
        <dbReference type="ARBA" id="ARBA00013085"/>
    </source>
</evidence>
<dbReference type="Pfam" id="PF02811">
    <property type="entry name" value="PHP"/>
    <property type="match status" value="1"/>
</dbReference>
<evidence type="ECO:0000256" key="8">
    <source>
        <dbReference type="RuleBase" id="RU366003"/>
    </source>
</evidence>
<dbReference type="RefSeq" id="WP_270644333.1">
    <property type="nucleotide sequence ID" value="NZ_DYXE01000050.1"/>
</dbReference>
<keyword evidence="4 8" id="KW-0028">Amino-acid biosynthesis</keyword>
<dbReference type="SUPFAM" id="SSF89550">
    <property type="entry name" value="PHP domain-like"/>
    <property type="match status" value="1"/>
</dbReference>
<dbReference type="InterPro" id="IPR016195">
    <property type="entry name" value="Pol/histidinol_Pase-like"/>
</dbReference>
<keyword evidence="6 8" id="KW-0368">Histidine biosynthesis</keyword>
<dbReference type="NCBIfam" id="TIGR01856">
    <property type="entry name" value="hisJ_fam"/>
    <property type="match status" value="1"/>
</dbReference>
<evidence type="ECO:0000259" key="9">
    <source>
        <dbReference type="SMART" id="SM00481"/>
    </source>
</evidence>
<dbReference type="InterPro" id="IPR004013">
    <property type="entry name" value="PHP_dom"/>
</dbReference>
<dbReference type="Proteomes" id="UP000813420">
    <property type="component" value="Unassembled WGS sequence"/>
</dbReference>
<organism evidence="10 11">
    <name type="scientific">Merdimonas faecis</name>
    <dbReference type="NCBI Taxonomy" id="1653435"/>
    <lineage>
        <taxon>Bacteria</taxon>
        <taxon>Bacillati</taxon>
        <taxon>Bacillota</taxon>
        <taxon>Clostridia</taxon>
        <taxon>Lachnospirales</taxon>
        <taxon>Lachnospiraceae</taxon>
        <taxon>Merdimonas</taxon>
    </lineage>
</organism>
<dbReference type="EC" id="3.1.3.15" evidence="3 8"/>
<feature type="domain" description="Polymerase/histidinol phosphatase N-terminal" evidence="9">
    <location>
        <begin position="3"/>
        <end position="85"/>
    </location>
</feature>
<evidence type="ECO:0000256" key="5">
    <source>
        <dbReference type="ARBA" id="ARBA00022801"/>
    </source>
</evidence>
<comment type="similarity">
    <text evidence="2 8">Belongs to the PHP hydrolase family. HisK subfamily.</text>
</comment>
<evidence type="ECO:0000256" key="6">
    <source>
        <dbReference type="ARBA" id="ARBA00023102"/>
    </source>
</evidence>
<dbReference type="EMBL" id="DYXE01000050">
    <property type="protein sequence ID" value="HJH49673.1"/>
    <property type="molecule type" value="Genomic_DNA"/>
</dbReference>
<dbReference type="GO" id="GO:0000105">
    <property type="term" value="P:L-histidine biosynthetic process"/>
    <property type="evidence" value="ECO:0007669"/>
    <property type="project" value="UniProtKB-UniRule"/>
</dbReference>
<dbReference type="PANTHER" id="PTHR21039">
    <property type="entry name" value="HISTIDINOL PHOSPHATASE-RELATED"/>
    <property type="match status" value="1"/>
</dbReference>
<dbReference type="InterPro" id="IPR010140">
    <property type="entry name" value="Histidinol_P_phosphatase_HisJ"/>
</dbReference>
<name>A0A9D2VXR1_9FIRM</name>
<evidence type="ECO:0000256" key="7">
    <source>
        <dbReference type="ARBA" id="ARBA00049158"/>
    </source>
</evidence>
<evidence type="ECO:0000256" key="4">
    <source>
        <dbReference type="ARBA" id="ARBA00022605"/>
    </source>
</evidence>
<comment type="pathway">
    <text evidence="1 8">Amino-acid biosynthesis; L-histidine biosynthesis; L-histidine from 5-phospho-alpha-D-ribose 1-diphosphate: step 8/9.</text>
</comment>
<evidence type="ECO:0000313" key="11">
    <source>
        <dbReference type="Proteomes" id="UP000813420"/>
    </source>
</evidence>
<dbReference type="GO" id="GO:0004401">
    <property type="term" value="F:histidinol-phosphatase activity"/>
    <property type="evidence" value="ECO:0007669"/>
    <property type="project" value="UniProtKB-UniRule"/>
</dbReference>
<comment type="catalytic activity">
    <reaction evidence="7 8">
        <text>L-histidinol phosphate + H2O = L-histidinol + phosphate</text>
        <dbReference type="Rhea" id="RHEA:14465"/>
        <dbReference type="ChEBI" id="CHEBI:15377"/>
        <dbReference type="ChEBI" id="CHEBI:43474"/>
        <dbReference type="ChEBI" id="CHEBI:57699"/>
        <dbReference type="ChEBI" id="CHEBI:57980"/>
        <dbReference type="EC" id="3.1.3.15"/>
    </reaction>
</comment>
<evidence type="ECO:0000256" key="1">
    <source>
        <dbReference type="ARBA" id="ARBA00004970"/>
    </source>
</evidence>
<dbReference type="AlphaFoldDB" id="A0A9D2VXR1"/>
<dbReference type="GO" id="GO:0005737">
    <property type="term" value="C:cytoplasm"/>
    <property type="evidence" value="ECO:0007669"/>
    <property type="project" value="TreeGrafter"/>
</dbReference>
<reference evidence="10" key="2">
    <citation type="submission" date="2021-09" db="EMBL/GenBank/DDBJ databases">
        <authorList>
            <person name="Gilroy R."/>
        </authorList>
    </citation>
    <scope>NUCLEOTIDE SEQUENCE</scope>
    <source>
        <strain evidence="10">USAMLcec4-12693</strain>
    </source>
</reference>
<dbReference type="SMART" id="SM00481">
    <property type="entry name" value="POLIIIAc"/>
    <property type="match status" value="1"/>
</dbReference>
<dbReference type="InterPro" id="IPR003141">
    <property type="entry name" value="Pol/His_phosphatase_N"/>
</dbReference>
<proteinExistence type="inferred from homology"/>
<gene>
    <name evidence="10" type="ORF">K8V39_05350</name>
</gene>
<protein>
    <recommendedName>
        <fullName evidence="3 8">Histidinol-phosphatase</fullName>
        <shortName evidence="8">HolPase</shortName>
        <ecNumber evidence="3 8">3.1.3.15</ecNumber>
    </recommendedName>
</protein>
<keyword evidence="5 8" id="KW-0378">Hydrolase</keyword>
<comment type="caution">
    <text evidence="10">The sequence shown here is derived from an EMBL/GenBank/DDBJ whole genome shotgun (WGS) entry which is preliminary data.</text>
</comment>
<dbReference type="Gene3D" id="3.20.20.140">
    <property type="entry name" value="Metal-dependent hydrolases"/>
    <property type="match status" value="1"/>
</dbReference>